<dbReference type="RefSeq" id="WP_233717120.1">
    <property type="nucleotide sequence ID" value="NZ_JAJUWU010000001.1"/>
</dbReference>
<dbReference type="EMBL" id="JAJUWU010000001">
    <property type="protein sequence ID" value="MCE7026416.1"/>
    <property type="molecule type" value="Genomic_DNA"/>
</dbReference>
<sequence length="89" mass="9402">MRPAASRHNAGGKFGAKHVDADMRAEMTIFDSLPGSCRAILADAPFNYVPSAIAAQLAKGRSVEGVCATMRASIRAHLDAAYKSRGIAR</sequence>
<name>A0A9X1NXX8_9HYPH</name>
<gene>
    <name evidence="1" type="ORF">LZD57_00300</name>
</gene>
<evidence type="ECO:0000313" key="2">
    <source>
        <dbReference type="Proteomes" id="UP001139035"/>
    </source>
</evidence>
<protein>
    <submittedName>
        <fullName evidence="1">Uncharacterized protein</fullName>
    </submittedName>
</protein>
<reference evidence="1" key="1">
    <citation type="submission" date="2022-01" db="EMBL/GenBank/DDBJ databases">
        <title>Jiella avicenniae sp. nov., a novel endophytic bacterium isolated from bark of Avicennia marina.</title>
        <authorList>
            <person name="Tuo L."/>
        </authorList>
    </citation>
    <scope>NUCLEOTIDE SEQUENCE</scope>
    <source>
        <strain evidence="1">CBK1P-4</strain>
    </source>
</reference>
<evidence type="ECO:0000313" key="1">
    <source>
        <dbReference type="EMBL" id="MCE7026416.1"/>
    </source>
</evidence>
<organism evidence="1 2">
    <name type="scientific">Jiella avicenniae</name>
    <dbReference type="NCBI Taxonomy" id="2907202"/>
    <lineage>
        <taxon>Bacteria</taxon>
        <taxon>Pseudomonadati</taxon>
        <taxon>Pseudomonadota</taxon>
        <taxon>Alphaproteobacteria</taxon>
        <taxon>Hyphomicrobiales</taxon>
        <taxon>Aurantimonadaceae</taxon>
        <taxon>Jiella</taxon>
    </lineage>
</organism>
<comment type="caution">
    <text evidence="1">The sequence shown here is derived from an EMBL/GenBank/DDBJ whole genome shotgun (WGS) entry which is preliminary data.</text>
</comment>
<accession>A0A9X1NXX8</accession>
<dbReference type="AlphaFoldDB" id="A0A9X1NXX8"/>
<proteinExistence type="predicted"/>
<keyword evidence="2" id="KW-1185">Reference proteome</keyword>
<dbReference type="Proteomes" id="UP001139035">
    <property type="component" value="Unassembled WGS sequence"/>
</dbReference>